<comment type="caution">
    <text evidence="1">The sequence shown here is derived from an EMBL/GenBank/DDBJ whole genome shotgun (WGS) entry which is preliminary data.</text>
</comment>
<reference evidence="1" key="1">
    <citation type="journal article" date="2023" name="IMA Fungus">
        <title>Comparative genomic study of the Penicillium genus elucidates a diverse pangenome and 15 lateral gene transfer events.</title>
        <authorList>
            <person name="Petersen C."/>
            <person name="Sorensen T."/>
            <person name="Nielsen M.R."/>
            <person name="Sondergaard T.E."/>
            <person name="Sorensen J.L."/>
            <person name="Fitzpatrick D.A."/>
            <person name="Frisvad J.C."/>
            <person name="Nielsen K.L."/>
        </authorList>
    </citation>
    <scope>NUCLEOTIDE SEQUENCE</scope>
    <source>
        <strain evidence="1">IBT 15450</strain>
    </source>
</reference>
<keyword evidence="2" id="KW-1185">Reference proteome</keyword>
<gene>
    <name evidence="1" type="ORF">N7460_011855</name>
</gene>
<reference evidence="1" key="2">
    <citation type="submission" date="2023-01" db="EMBL/GenBank/DDBJ databases">
        <authorList>
            <person name="Petersen C."/>
        </authorList>
    </citation>
    <scope>NUCLEOTIDE SEQUENCE</scope>
    <source>
        <strain evidence="1">IBT 15450</strain>
    </source>
</reference>
<dbReference type="Proteomes" id="UP001219568">
    <property type="component" value="Unassembled WGS sequence"/>
</dbReference>
<sequence>MTPRTNLTSSTQTFLQALTNPPKTNPLKTLLATFTTSPPPKCHEHGLPHLAPFLGRTFTGQDGLVTYFNLLSTHLDIHNMTFDPEDDWVVDERCMAVCLRGRATFSWKSTRQAWDEMFVYRIKLAEELSGDLAGRGMLKVCEYFVWADTGAAYLARLGRLGELLRDQGEGGKEGIYLGYDGKTQKEQREKGDGPSQDVLGGGLNVYGSCG</sequence>
<accession>A0AAD6I1G8</accession>
<dbReference type="EMBL" id="JAQJZL010000015">
    <property type="protein sequence ID" value="KAJ6027038.1"/>
    <property type="molecule type" value="Genomic_DNA"/>
</dbReference>
<proteinExistence type="predicted"/>
<name>A0AAD6I1G8_PENCN</name>
<evidence type="ECO:0000313" key="2">
    <source>
        <dbReference type="Proteomes" id="UP001219568"/>
    </source>
</evidence>
<dbReference type="AlphaFoldDB" id="A0AAD6I1G8"/>
<evidence type="ECO:0000313" key="1">
    <source>
        <dbReference type="EMBL" id="KAJ6027038.1"/>
    </source>
</evidence>
<organism evidence="1 2">
    <name type="scientific">Penicillium canescens</name>
    <dbReference type="NCBI Taxonomy" id="5083"/>
    <lineage>
        <taxon>Eukaryota</taxon>
        <taxon>Fungi</taxon>
        <taxon>Dikarya</taxon>
        <taxon>Ascomycota</taxon>
        <taxon>Pezizomycotina</taxon>
        <taxon>Eurotiomycetes</taxon>
        <taxon>Eurotiomycetidae</taxon>
        <taxon>Eurotiales</taxon>
        <taxon>Aspergillaceae</taxon>
        <taxon>Penicillium</taxon>
    </lineage>
</organism>
<protein>
    <submittedName>
        <fullName evidence="1">Uncharacterized protein</fullName>
    </submittedName>
</protein>